<proteinExistence type="predicted"/>
<dbReference type="AlphaFoldDB" id="A0A8D9BLA8"/>
<keyword evidence="1" id="KW-0472">Membrane</keyword>
<keyword evidence="1" id="KW-1133">Transmembrane helix</keyword>
<evidence type="ECO:0000313" key="2">
    <source>
        <dbReference type="EMBL" id="CAG6787504.1"/>
    </source>
</evidence>
<evidence type="ECO:0000256" key="1">
    <source>
        <dbReference type="SAM" id="Phobius"/>
    </source>
</evidence>
<keyword evidence="1" id="KW-0812">Transmembrane</keyword>
<feature type="transmembrane region" description="Helical" evidence="1">
    <location>
        <begin position="30"/>
        <end position="54"/>
    </location>
</feature>
<organism evidence="2">
    <name type="scientific">Cacopsylla melanoneura</name>
    <dbReference type="NCBI Taxonomy" id="428564"/>
    <lineage>
        <taxon>Eukaryota</taxon>
        <taxon>Metazoa</taxon>
        <taxon>Ecdysozoa</taxon>
        <taxon>Arthropoda</taxon>
        <taxon>Hexapoda</taxon>
        <taxon>Insecta</taxon>
        <taxon>Pterygota</taxon>
        <taxon>Neoptera</taxon>
        <taxon>Paraneoptera</taxon>
        <taxon>Hemiptera</taxon>
        <taxon>Sternorrhyncha</taxon>
        <taxon>Psylloidea</taxon>
        <taxon>Psyllidae</taxon>
        <taxon>Psyllinae</taxon>
        <taxon>Cacopsylla</taxon>
    </lineage>
</organism>
<accession>A0A8D9BLA8</accession>
<sequence>MLTRIEAGKWALSFSPLFSSPGLKLVSVSFLSYSFLIFLFSSPWLELVVLNPFFRVSFSFSFSLPGLKLVSTPFLSGLCIIFSTSILSDYFCFFFFCANYECALSINHLSMQMTCLSTSKNHFTTNNPCSH</sequence>
<protein>
    <submittedName>
        <fullName evidence="2">Uncharacterized protein</fullName>
    </submittedName>
</protein>
<name>A0A8D9BLA8_9HEMI</name>
<reference evidence="2" key="1">
    <citation type="submission" date="2021-05" db="EMBL/GenBank/DDBJ databases">
        <authorList>
            <person name="Alioto T."/>
            <person name="Alioto T."/>
            <person name="Gomez Garrido J."/>
        </authorList>
    </citation>
    <scope>NUCLEOTIDE SEQUENCE</scope>
</reference>
<feature type="transmembrane region" description="Helical" evidence="1">
    <location>
        <begin position="74"/>
        <end position="98"/>
    </location>
</feature>
<dbReference type="EMBL" id="HBUF01654307">
    <property type="protein sequence ID" value="CAG6787504.1"/>
    <property type="molecule type" value="Transcribed_RNA"/>
</dbReference>